<organism evidence="1 2">
    <name type="scientific">Salinibacter ruber (strain M8)</name>
    <dbReference type="NCBI Taxonomy" id="761659"/>
    <lineage>
        <taxon>Bacteria</taxon>
        <taxon>Pseudomonadati</taxon>
        <taxon>Rhodothermota</taxon>
        <taxon>Rhodothermia</taxon>
        <taxon>Rhodothermales</taxon>
        <taxon>Salinibacteraceae</taxon>
        <taxon>Salinibacter</taxon>
    </lineage>
</organism>
<reference evidence="2" key="2">
    <citation type="submission" date="2010-04" db="EMBL/GenBank/DDBJ databases">
        <title>Genome sequence of Salinibacter ruber M8.</title>
        <authorList>
            <consortium name="Genoscope"/>
        </authorList>
    </citation>
    <scope>NUCLEOTIDE SEQUENCE [LARGE SCALE GENOMIC DNA]</scope>
    <source>
        <strain evidence="2">M8</strain>
    </source>
</reference>
<dbReference type="KEGG" id="srm:SRM_03054"/>
<proteinExistence type="predicted"/>
<sequence>MKPCATTTRRACERARLVSPAHHRPPMRFSTPSVLLLLSVGLLGACGSAGGALFDDGRESYVQENALSGKDSVHVMEGRIYRGMPIDHALAALGPPAGQDTTTADGETRVEYMYWSRPNAFDPGNVPRAYVYAEEQTVTDWTGLDRIPRFDAYYEGGM</sequence>
<name>D5HD70_SALRM</name>
<dbReference type="HOGENOM" id="CLU_1668159_0_0_10"/>
<evidence type="ECO:0000313" key="1">
    <source>
        <dbReference type="EMBL" id="CBH25975.1"/>
    </source>
</evidence>
<accession>D5HD70</accession>
<dbReference type="EMBL" id="FP565814">
    <property type="protein sequence ID" value="CBH25975.1"/>
    <property type="molecule type" value="Genomic_DNA"/>
</dbReference>
<dbReference type="Proteomes" id="UP000000933">
    <property type="component" value="Chromosome"/>
</dbReference>
<reference evidence="1 2" key="1">
    <citation type="journal article" date="2010" name="ISME J.">
        <title>Fine-scale evolution: genomic, phenotypic and ecological differentiation in two coexisting Salinibacter ruber strains.</title>
        <authorList>
            <person name="Pena A."/>
            <person name="Teeling H."/>
            <person name="Huerta-Cepas J."/>
            <person name="Santos F."/>
            <person name="Yarza P."/>
            <person name="Brito-Echeverria J."/>
            <person name="Lucio M."/>
            <person name="Schmitt-Kopplin P."/>
            <person name="Meseguer I."/>
            <person name="Schenowitz C."/>
            <person name="Dossat C."/>
            <person name="Barbe V."/>
            <person name="Dopazo J."/>
            <person name="Rossello-Mora R."/>
            <person name="Schuler M."/>
            <person name="Glockner F.O."/>
            <person name="Amann R."/>
            <person name="Gabaldon T."/>
            <person name="Anton J."/>
        </authorList>
    </citation>
    <scope>NUCLEOTIDE SEQUENCE [LARGE SCALE GENOMIC DNA]</scope>
    <source>
        <strain evidence="1 2">M8</strain>
    </source>
</reference>
<protein>
    <submittedName>
        <fullName evidence="1">Uncharacterized protein</fullName>
    </submittedName>
</protein>
<gene>
    <name evidence="1" type="ordered locus">SRM_03054</name>
</gene>
<evidence type="ECO:0000313" key="2">
    <source>
        <dbReference type="Proteomes" id="UP000000933"/>
    </source>
</evidence>
<dbReference type="AlphaFoldDB" id="D5HD70"/>